<dbReference type="PANTHER" id="PTHR43776:SF4">
    <property type="entry name" value="PUTRESCINE EXPORT SYSTEM ATP-BINDING PROTEIN SAPF"/>
    <property type="match status" value="1"/>
</dbReference>
<evidence type="ECO:0000256" key="1">
    <source>
        <dbReference type="ARBA" id="ARBA00004417"/>
    </source>
</evidence>
<dbReference type="SMART" id="SM00382">
    <property type="entry name" value="AAA"/>
    <property type="match status" value="1"/>
</dbReference>
<dbReference type="RefSeq" id="WP_377332721.1">
    <property type="nucleotide sequence ID" value="NZ_JBHSGB010000006.1"/>
</dbReference>
<evidence type="ECO:0000259" key="9">
    <source>
        <dbReference type="PROSITE" id="PS50893"/>
    </source>
</evidence>
<dbReference type="InterPro" id="IPR003593">
    <property type="entry name" value="AAA+_ATPase"/>
</dbReference>
<dbReference type="Pfam" id="PF00005">
    <property type="entry name" value="ABC_tran"/>
    <property type="match status" value="1"/>
</dbReference>
<evidence type="ECO:0000256" key="5">
    <source>
        <dbReference type="ARBA" id="ARBA00022519"/>
    </source>
</evidence>
<keyword evidence="4" id="KW-1003">Cell membrane</keyword>
<dbReference type="InterPro" id="IPR003439">
    <property type="entry name" value="ABC_transporter-like_ATP-bd"/>
</dbReference>
<organism evidence="10 11">
    <name type="scientific">Rheinheimera marina</name>
    <dbReference type="NCBI Taxonomy" id="1774958"/>
    <lineage>
        <taxon>Bacteria</taxon>
        <taxon>Pseudomonadati</taxon>
        <taxon>Pseudomonadota</taxon>
        <taxon>Gammaproteobacteria</taxon>
        <taxon>Chromatiales</taxon>
        <taxon>Chromatiaceae</taxon>
        <taxon>Rheinheimera</taxon>
    </lineage>
</organism>
<keyword evidence="6" id="KW-0547">Nucleotide-binding</keyword>
<evidence type="ECO:0000256" key="7">
    <source>
        <dbReference type="ARBA" id="ARBA00022840"/>
    </source>
</evidence>
<dbReference type="PROSITE" id="PS50893">
    <property type="entry name" value="ABC_TRANSPORTER_2"/>
    <property type="match status" value="1"/>
</dbReference>
<comment type="subcellular location">
    <subcellularLocation>
        <location evidence="1">Cell inner membrane</location>
        <topology evidence="1">Peripheral membrane protein</topology>
    </subcellularLocation>
</comment>
<reference evidence="11" key="1">
    <citation type="journal article" date="2019" name="Int. J. Syst. Evol. Microbiol.">
        <title>The Global Catalogue of Microorganisms (GCM) 10K type strain sequencing project: providing services to taxonomists for standard genome sequencing and annotation.</title>
        <authorList>
            <consortium name="The Broad Institute Genomics Platform"/>
            <consortium name="The Broad Institute Genome Sequencing Center for Infectious Disease"/>
            <person name="Wu L."/>
            <person name="Ma J."/>
        </authorList>
    </citation>
    <scope>NUCLEOTIDE SEQUENCE [LARGE SCALE GENOMIC DNA]</scope>
    <source>
        <strain evidence="11">DT28</strain>
    </source>
</reference>
<dbReference type="PROSITE" id="PS00211">
    <property type="entry name" value="ABC_TRANSPORTER_1"/>
    <property type="match status" value="1"/>
</dbReference>
<keyword evidence="7 10" id="KW-0067">ATP-binding</keyword>
<accession>A0ABV9JK99</accession>
<protein>
    <submittedName>
        <fullName evidence="10">ATP-binding cassette domain-containing protein</fullName>
    </submittedName>
</protein>
<evidence type="ECO:0000256" key="2">
    <source>
        <dbReference type="ARBA" id="ARBA00005417"/>
    </source>
</evidence>
<keyword evidence="3" id="KW-0813">Transport</keyword>
<dbReference type="InterPro" id="IPR017871">
    <property type="entry name" value="ABC_transporter-like_CS"/>
</dbReference>
<comment type="caution">
    <text evidence="10">The sequence shown here is derived from an EMBL/GenBank/DDBJ whole genome shotgun (WGS) entry which is preliminary data.</text>
</comment>
<dbReference type="InterPro" id="IPR027417">
    <property type="entry name" value="P-loop_NTPase"/>
</dbReference>
<feature type="domain" description="ABC transporter" evidence="9">
    <location>
        <begin position="6"/>
        <end position="251"/>
    </location>
</feature>
<name>A0ABV9JK99_9GAMM</name>
<comment type="similarity">
    <text evidence="2">Belongs to the ABC transporter superfamily.</text>
</comment>
<dbReference type="GO" id="GO:0005524">
    <property type="term" value="F:ATP binding"/>
    <property type="evidence" value="ECO:0007669"/>
    <property type="project" value="UniProtKB-KW"/>
</dbReference>
<dbReference type="InterPro" id="IPR050319">
    <property type="entry name" value="ABC_transp_ATP-bind"/>
</dbReference>
<keyword evidence="5" id="KW-0997">Cell inner membrane</keyword>
<dbReference type="EMBL" id="JBHSGB010000006">
    <property type="protein sequence ID" value="MFC4654676.1"/>
    <property type="molecule type" value="Genomic_DNA"/>
</dbReference>
<evidence type="ECO:0000256" key="6">
    <source>
        <dbReference type="ARBA" id="ARBA00022741"/>
    </source>
</evidence>
<proteinExistence type="inferred from homology"/>
<dbReference type="SUPFAM" id="SSF52540">
    <property type="entry name" value="P-loop containing nucleoside triphosphate hydrolases"/>
    <property type="match status" value="1"/>
</dbReference>
<evidence type="ECO:0000313" key="10">
    <source>
        <dbReference type="EMBL" id="MFC4654676.1"/>
    </source>
</evidence>
<dbReference type="CDD" id="cd03257">
    <property type="entry name" value="ABC_NikE_OppD_transporters"/>
    <property type="match status" value="1"/>
</dbReference>
<keyword evidence="8" id="KW-0472">Membrane</keyword>
<dbReference type="Gene3D" id="3.40.50.300">
    <property type="entry name" value="P-loop containing nucleotide triphosphate hydrolases"/>
    <property type="match status" value="1"/>
</dbReference>
<keyword evidence="11" id="KW-1185">Reference proteome</keyword>
<sequence length="256" mass="28553">MKPLLLEVRQLSKSYQRAQGVFGHKKVQALSHVSFTLEAGQTLAIVGETGSGKSTLAKLLIGIESPDQGEILLEGQAIQITDFKDYNQVIRYIFQDPARSLNPHQKIGQMLQDVLRYSSSLPAEEHQAKIRLTLRQVGLMDEHADYYPHMFSGGQLQRVALARALILDPKLLILDEALTAMDPSLRAQIVNLLLELQKQQGLAYLLITNHLRLVRHIADKMLVLHQGNALDYGDTAAVFADPQFDYSKKLISSAMS</sequence>
<dbReference type="PANTHER" id="PTHR43776">
    <property type="entry name" value="TRANSPORT ATP-BINDING PROTEIN"/>
    <property type="match status" value="1"/>
</dbReference>
<evidence type="ECO:0000256" key="8">
    <source>
        <dbReference type="ARBA" id="ARBA00023136"/>
    </source>
</evidence>
<evidence type="ECO:0000313" key="11">
    <source>
        <dbReference type="Proteomes" id="UP001595962"/>
    </source>
</evidence>
<dbReference type="Proteomes" id="UP001595962">
    <property type="component" value="Unassembled WGS sequence"/>
</dbReference>
<evidence type="ECO:0000256" key="4">
    <source>
        <dbReference type="ARBA" id="ARBA00022475"/>
    </source>
</evidence>
<evidence type="ECO:0000256" key="3">
    <source>
        <dbReference type="ARBA" id="ARBA00022448"/>
    </source>
</evidence>
<gene>
    <name evidence="10" type="ORF">ACFO3I_06535</name>
</gene>